<feature type="domain" description="Lipocalin-like" evidence="1">
    <location>
        <begin position="35"/>
        <end position="110"/>
    </location>
</feature>
<dbReference type="EMBL" id="FMYP01000055">
    <property type="protein sequence ID" value="SDC83791.1"/>
    <property type="molecule type" value="Genomic_DNA"/>
</dbReference>
<dbReference type="RefSeq" id="WP_092439710.1">
    <property type="nucleotide sequence ID" value="NZ_FMYP01000055.1"/>
</dbReference>
<gene>
    <name evidence="2" type="ORF">SAMN05216323_105512</name>
</gene>
<reference evidence="2 3" key="1">
    <citation type="submission" date="2016-09" db="EMBL/GenBank/DDBJ databases">
        <authorList>
            <person name="Capua I."/>
            <person name="De Benedictis P."/>
            <person name="Joannis T."/>
            <person name="Lombin L.H."/>
            <person name="Cattoli G."/>
        </authorList>
    </citation>
    <scope>NUCLEOTIDE SEQUENCE [LARGE SCALE GENOMIC DNA]</scope>
    <source>
        <strain evidence="2 3">A7P-90m</strain>
    </source>
</reference>
<dbReference type="Pfam" id="PF13648">
    <property type="entry name" value="Lipocalin_4"/>
    <property type="match status" value="1"/>
</dbReference>
<proteinExistence type="predicted"/>
<evidence type="ECO:0000313" key="3">
    <source>
        <dbReference type="Proteomes" id="UP000199452"/>
    </source>
</evidence>
<dbReference type="InterPro" id="IPR024311">
    <property type="entry name" value="Lipocalin-like"/>
</dbReference>
<name>A0A1G6PV00_9BACT</name>
<dbReference type="OrthoDB" id="1256117at2"/>
<accession>A0A1G6PV00</accession>
<keyword evidence="3" id="KW-1185">Reference proteome</keyword>
<dbReference type="AlphaFoldDB" id="A0A1G6PV00"/>
<dbReference type="Proteomes" id="UP000199452">
    <property type="component" value="Unassembled WGS sequence"/>
</dbReference>
<protein>
    <submittedName>
        <fullName evidence="2">Lipocalin-like domain-containing protein</fullName>
    </submittedName>
</protein>
<organism evidence="2 3">
    <name type="scientific">Williamwhitmania taraxaci</name>
    <dbReference type="NCBI Taxonomy" id="1640674"/>
    <lineage>
        <taxon>Bacteria</taxon>
        <taxon>Pseudomonadati</taxon>
        <taxon>Bacteroidota</taxon>
        <taxon>Bacteroidia</taxon>
        <taxon>Bacteroidales</taxon>
        <taxon>Williamwhitmaniaceae</taxon>
        <taxon>Williamwhitmania</taxon>
    </lineage>
</organism>
<sequence>MKKISGLSIVAFGILSVFLFAFCAKENTEDNMSVKNWNLESKTIAGVNAGIDCDQNAKWIFKSDGSYVISDNCDNTESGTWKLAEEGKILTLDEVTSYNVIESSVGKLVIEMEVGEIGLIRWSFD</sequence>
<evidence type="ECO:0000313" key="2">
    <source>
        <dbReference type="EMBL" id="SDC83791.1"/>
    </source>
</evidence>
<evidence type="ECO:0000259" key="1">
    <source>
        <dbReference type="Pfam" id="PF13648"/>
    </source>
</evidence>